<accession>A0A8X6J0H6</accession>
<sequence length="84" mass="9686">MLRMEHIKQALPVRYSKGYAPDSEAQKSNPVKDAKRKHCTNLLKYILWEVLDHLSYCSYLLPCEFYVSGPLKKALQGCQLGRSQ</sequence>
<dbReference type="Proteomes" id="UP000887013">
    <property type="component" value="Unassembled WGS sequence"/>
</dbReference>
<evidence type="ECO:0000313" key="1">
    <source>
        <dbReference type="EMBL" id="GFS67692.1"/>
    </source>
</evidence>
<evidence type="ECO:0000313" key="2">
    <source>
        <dbReference type="Proteomes" id="UP000887013"/>
    </source>
</evidence>
<organism evidence="1 2">
    <name type="scientific">Nephila pilipes</name>
    <name type="common">Giant wood spider</name>
    <name type="synonym">Nephila maculata</name>
    <dbReference type="NCBI Taxonomy" id="299642"/>
    <lineage>
        <taxon>Eukaryota</taxon>
        <taxon>Metazoa</taxon>
        <taxon>Ecdysozoa</taxon>
        <taxon>Arthropoda</taxon>
        <taxon>Chelicerata</taxon>
        <taxon>Arachnida</taxon>
        <taxon>Araneae</taxon>
        <taxon>Araneomorphae</taxon>
        <taxon>Entelegynae</taxon>
        <taxon>Araneoidea</taxon>
        <taxon>Nephilidae</taxon>
        <taxon>Nephila</taxon>
    </lineage>
</organism>
<gene>
    <name evidence="1" type="ORF">NPIL_379531</name>
</gene>
<proteinExistence type="predicted"/>
<dbReference type="EMBL" id="BMAW01048758">
    <property type="protein sequence ID" value="GFS67692.1"/>
    <property type="molecule type" value="Genomic_DNA"/>
</dbReference>
<keyword evidence="2" id="KW-1185">Reference proteome</keyword>
<name>A0A8X6J0H6_NEPPI</name>
<dbReference type="AlphaFoldDB" id="A0A8X6J0H6"/>
<protein>
    <submittedName>
        <fullName evidence="1">Uncharacterized protein</fullName>
    </submittedName>
</protein>
<comment type="caution">
    <text evidence="1">The sequence shown here is derived from an EMBL/GenBank/DDBJ whole genome shotgun (WGS) entry which is preliminary data.</text>
</comment>
<reference evidence="1" key="1">
    <citation type="submission" date="2020-08" db="EMBL/GenBank/DDBJ databases">
        <title>Multicomponent nature underlies the extraordinary mechanical properties of spider dragline silk.</title>
        <authorList>
            <person name="Kono N."/>
            <person name="Nakamura H."/>
            <person name="Mori M."/>
            <person name="Yoshida Y."/>
            <person name="Ohtoshi R."/>
            <person name="Malay A.D."/>
            <person name="Moran D.A.P."/>
            <person name="Tomita M."/>
            <person name="Numata K."/>
            <person name="Arakawa K."/>
        </authorList>
    </citation>
    <scope>NUCLEOTIDE SEQUENCE</scope>
</reference>